<protein>
    <submittedName>
        <fullName evidence="1">Uncharacterized protein</fullName>
    </submittedName>
</protein>
<dbReference type="Proteomes" id="UP000663881">
    <property type="component" value="Unassembled WGS sequence"/>
</dbReference>
<gene>
    <name evidence="2" type="ORF">OKA104_LOCUS11177</name>
    <name evidence="1" type="ORF">VCS650_LOCUS6751</name>
</gene>
<sequence length="330" mass="38993">MPTISLINLPREIIYLIFKYLYKEHIVYSFFELNNYFSLIVKYFIGKQFDLTKTNNNIIFQYCLSTVLPSIGSNLHYLSIGHSYSLSTYIKSIKIHCPYLKILNIYCYSEKDDIRYYVAQLIHSQLLSLTFILNNNIVGESISLRLLNKSTDEQFQNLSIASSLKLHLSSINDLILLKQYSESDYLSNGLYMIECISTGEWLIDSKNDICTSSKRLHREHIFVLKQYDNDQCCLEYELYNEQTQCRLTVLICYDEEEHWLPSSILSTHRKESSRSCSKFTFEKINNQNHFYIRPCYSYAKRLQVSGKRIIVSLCDKDNTLNYRFKLHRIQ</sequence>
<dbReference type="EMBL" id="CAJNON010000042">
    <property type="protein sequence ID" value="CAF0852630.1"/>
    <property type="molecule type" value="Genomic_DNA"/>
</dbReference>
<reference evidence="1" key="1">
    <citation type="submission" date="2021-02" db="EMBL/GenBank/DDBJ databases">
        <authorList>
            <person name="Nowell W R."/>
        </authorList>
    </citation>
    <scope>NUCLEOTIDE SEQUENCE</scope>
</reference>
<comment type="caution">
    <text evidence="1">The sequence shown here is derived from an EMBL/GenBank/DDBJ whole genome shotgun (WGS) entry which is preliminary data.</text>
</comment>
<accession>A0A813W975</accession>
<organism evidence="1 3">
    <name type="scientific">Adineta steineri</name>
    <dbReference type="NCBI Taxonomy" id="433720"/>
    <lineage>
        <taxon>Eukaryota</taxon>
        <taxon>Metazoa</taxon>
        <taxon>Spiralia</taxon>
        <taxon>Gnathifera</taxon>
        <taxon>Rotifera</taxon>
        <taxon>Eurotatoria</taxon>
        <taxon>Bdelloidea</taxon>
        <taxon>Adinetida</taxon>
        <taxon>Adinetidae</taxon>
        <taxon>Adineta</taxon>
    </lineage>
</organism>
<evidence type="ECO:0000313" key="3">
    <source>
        <dbReference type="Proteomes" id="UP000663891"/>
    </source>
</evidence>
<evidence type="ECO:0000313" key="1">
    <source>
        <dbReference type="EMBL" id="CAF0852630.1"/>
    </source>
</evidence>
<name>A0A813W975_9BILA</name>
<dbReference type="EMBL" id="CAJOAY010000512">
    <property type="protein sequence ID" value="CAF3681834.1"/>
    <property type="molecule type" value="Genomic_DNA"/>
</dbReference>
<dbReference type="AlphaFoldDB" id="A0A813W975"/>
<dbReference type="OrthoDB" id="9975197at2759"/>
<evidence type="ECO:0000313" key="2">
    <source>
        <dbReference type="EMBL" id="CAF3681834.1"/>
    </source>
</evidence>
<proteinExistence type="predicted"/>
<dbReference type="Proteomes" id="UP000663891">
    <property type="component" value="Unassembled WGS sequence"/>
</dbReference>